<reference evidence="2 3" key="1">
    <citation type="journal article" date="2014" name="Genome Announc.">
        <title>Draft Genome Sequence of the Agar-Degrading Bacterium Catenovulum sp. Strain DS-2, Isolated from Intestines of Haliotis diversicolor.</title>
        <authorList>
            <person name="Shan D."/>
            <person name="Li X."/>
            <person name="Gu Z."/>
            <person name="Wei G."/>
            <person name="Gao Z."/>
            <person name="Shao Z."/>
        </authorList>
    </citation>
    <scope>NUCLEOTIDE SEQUENCE [LARGE SCALE GENOMIC DNA]</scope>
    <source>
        <strain evidence="2 3">DS-2</strain>
    </source>
</reference>
<accession>W7QE26</accession>
<dbReference type="OrthoDB" id="6377960at2"/>
<organism evidence="2 3">
    <name type="scientific">Catenovulum agarivorans DS-2</name>
    <dbReference type="NCBI Taxonomy" id="1328313"/>
    <lineage>
        <taxon>Bacteria</taxon>
        <taxon>Pseudomonadati</taxon>
        <taxon>Pseudomonadota</taxon>
        <taxon>Gammaproteobacteria</taxon>
        <taxon>Alteromonadales</taxon>
        <taxon>Alteromonadaceae</taxon>
        <taxon>Catenovulum</taxon>
    </lineage>
</organism>
<proteinExistence type="predicted"/>
<evidence type="ECO:0000259" key="1">
    <source>
        <dbReference type="Pfam" id="PF04230"/>
    </source>
</evidence>
<dbReference type="InterPro" id="IPR007345">
    <property type="entry name" value="Polysacch_pyruvyl_Trfase"/>
</dbReference>
<dbReference type="eggNOG" id="ENOG5033R29">
    <property type="taxonomic scope" value="Bacteria"/>
</dbReference>
<evidence type="ECO:0000313" key="2">
    <source>
        <dbReference type="EMBL" id="EWH11149.1"/>
    </source>
</evidence>
<keyword evidence="2" id="KW-0808">Transferase</keyword>
<dbReference type="AlphaFoldDB" id="W7QE26"/>
<dbReference type="Pfam" id="PF04230">
    <property type="entry name" value="PS_pyruv_trans"/>
    <property type="match status" value="1"/>
</dbReference>
<dbReference type="Proteomes" id="UP000019276">
    <property type="component" value="Unassembled WGS sequence"/>
</dbReference>
<comment type="caution">
    <text evidence="2">The sequence shown here is derived from an EMBL/GenBank/DDBJ whole genome shotgun (WGS) entry which is preliminary data.</text>
</comment>
<keyword evidence="3" id="KW-1185">Reference proteome</keyword>
<dbReference type="EMBL" id="ARZY01000006">
    <property type="protein sequence ID" value="EWH11149.1"/>
    <property type="molecule type" value="Genomic_DNA"/>
</dbReference>
<protein>
    <submittedName>
        <fullName evidence="2">Polysaccharide pyruvyl transferase</fullName>
    </submittedName>
</protein>
<dbReference type="GO" id="GO:0016740">
    <property type="term" value="F:transferase activity"/>
    <property type="evidence" value="ECO:0007669"/>
    <property type="project" value="UniProtKB-KW"/>
</dbReference>
<sequence length="347" mass="39217">MKLPSFLQWRYDLYLSEHIDLYGSLPFYIRQKLNNAKQIENAKVAYIYANKRNVGDYISFLGIKSLVKQPGAELFCSPVWKKHFDKSIAEIKQNNPSCILVIGGGGLLQPVFKPFWDTVLASGLRYVLFGIGINKMAGRPEFDDDYLAQIINQAQLIGVRDTYTEQQIQKVAPRDIHMGICPSVGYVNELYKGNSGQTNTLLHMYHPSDLRLKGVELDDLRVSMKQLADKMGLEYQEHSNMTSDHQGMLLKLSKAKVVVSSRLHGCIMSYSTGVPFVPLYCDEKIKSFVQTHTQVSGVEPQQMNDIELAVSVTCRAISDHIEQQSIIEQQVAHNQLFADQINNLINS</sequence>
<dbReference type="RefSeq" id="WP_035013523.1">
    <property type="nucleotide sequence ID" value="NZ_ARZY01000006.1"/>
</dbReference>
<gene>
    <name evidence="2" type="ORF">DS2_04810</name>
</gene>
<evidence type="ECO:0000313" key="3">
    <source>
        <dbReference type="Proteomes" id="UP000019276"/>
    </source>
</evidence>
<dbReference type="STRING" id="1328313.DS2_04810"/>
<name>W7QE26_9ALTE</name>
<feature type="domain" description="Polysaccharide pyruvyl transferase" evidence="1">
    <location>
        <begin position="68"/>
        <end position="282"/>
    </location>
</feature>